<protein>
    <submittedName>
        <fullName evidence="2">Uncharacterized protein</fullName>
    </submittedName>
</protein>
<reference evidence="2" key="2">
    <citation type="submission" date="2018-05" db="EMBL/GenBank/DDBJ databases">
        <title>OpunRS2 (Oryza punctata Reference Sequence Version 2).</title>
        <authorList>
            <person name="Zhang J."/>
            <person name="Kudrna D."/>
            <person name="Lee S."/>
            <person name="Talag J."/>
            <person name="Welchert J."/>
            <person name="Wing R.A."/>
        </authorList>
    </citation>
    <scope>NUCLEOTIDE SEQUENCE [LARGE SCALE GENOMIC DNA]</scope>
</reference>
<dbReference type="OMA" id="KQNGPRN"/>
<reference evidence="2" key="1">
    <citation type="submission" date="2015-04" db="UniProtKB">
        <authorList>
            <consortium name="EnsemblPlants"/>
        </authorList>
    </citation>
    <scope>IDENTIFICATION</scope>
</reference>
<evidence type="ECO:0000313" key="3">
    <source>
        <dbReference type="Proteomes" id="UP000026962"/>
    </source>
</evidence>
<feature type="region of interest" description="Disordered" evidence="1">
    <location>
        <begin position="1"/>
        <end position="32"/>
    </location>
</feature>
<evidence type="ECO:0000256" key="1">
    <source>
        <dbReference type="SAM" id="MobiDB-lite"/>
    </source>
</evidence>
<name>A0A0E0KY46_ORYPU</name>
<dbReference type="Gramene" id="OPUNC05G02030.1">
    <property type="protein sequence ID" value="OPUNC05G02030.1"/>
    <property type="gene ID" value="OPUNC05G02030"/>
</dbReference>
<dbReference type="EnsemblPlants" id="OPUNC05G02030.1">
    <property type="protein sequence ID" value="OPUNC05G02030.1"/>
    <property type="gene ID" value="OPUNC05G02030"/>
</dbReference>
<proteinExistence type="predicted"/>
<feature type="compositionally biased region" description="Basic and acidic residues" evidence="1">
    <location>
        <begin position="1"/>
        <end position="18"/>
    </location>
</feature>
<organism evidence="2">
    <name type="scientific">Oryza punctata</name>
    <name type="common">Red rice</name>
    <dbReference type="NCBI Taxonomy" id="4537"/>
    <lineage>
        <taxon>Eukaryota</taxon>
        <taxon>Viridiplantae</taxon>
        <taxon>Streptophyta</taxon>
        <taxon>Embryophyta</taxon>
        <taxon>Tracheophyta</taxon>
        <taxon>Spermatophyta</taxon>
        <taxon>Magnoliopsida</taxon>
        <taxon>Liliopsida</taxon>
        <taxon>Poales</taxon>
        <taxon>Poaceae</taxon>
        <taxon>BOP clade</taxon>
        <taxon>Oryzoideae</taxon>
        <taxon>Oryzeae</taxon>
        <taxon>Oryzinae</taxon>
        <taxon>Oryza</taxon>
    </lineage>
</organism>
<evidence type="ECO:0000313" key="2">
    <source>
        <dbReference type="EnsemblPlants" id="OPUNC05G02030.1"/>
    </source>
</evidence>
<sequence>MDVMEKSRRAHFLFDDQTPKQTGAGNDQHNRDDGSGGVVCDCVWCFGGGKPQANKSSSTAKDVVVARPAGSNRT</sequence>
<accession>A0A0E0KY46</accession>
<dbReference type="HOGENOM" id="CLU_2562397_0_0_1"/>
<keyword evidence="3" id="KW-1185">Reference proteome</keyword>
<dbReference type="AlphaFoldDB" id="A0A0E0KY46"/>
<dbReference type="Proteomes" id="UP000026962">
    <property type="component" value="Chromosome 5"/>
</dbReference>
<feature type="region of interest" description="Disordered" evidence="1">
    <location>
        <begin position="51"/>
        <end position="74"/>
    </location>
</feature>